<accession>A0ABM6MSJ6</accession>
<sequence>MKNIFLLIYFICLVSCNDSNYNEKFLNLEKQTFTDFKGYSITYRNGIYLVSDANIEKDSNRVFIKMNNSGNIRYIEDINKNIITKPEIELNFLEKMLNKFNNLNVSNISVDKNENIQFLFFSNKCSYTFLQLSKKSRLKDLNKSYFEKYKDNWYLYKQCSK</sequence>
<evidence type="ECO:0000313" key="1">
    <source>
        <dbReference type="EMBL" id="ATC35957.1"/>
    </source>
</evidence>
<gene>
    <name evidence="1" type="ORF">BAZ09_006900</name>
</gene>
<dbReference type="GeneID" id="56684191"/>
<reference evidence="1 2" key="1">
    <citation type="submission" date="2017-09" db="EMBL/GenBank/DDBJ databases">
        <title>Complete circularized genomes of four mosquito-derived Elizabethkingia anophelis isolates.</title>
        <authorList>
            <person name="Nicholson A.C."/>
            <person name="Xu J."/>
        </authorList>
    </citation>
    <scope>NUCLEOTIDE SEQUENCE [LARGE SCALE GENOMIC DNA]</scope>
    <source>
        <strain evidence="1 2">R26</strain>
    </source>
</reference>
<protein>
    <recommendedName>
        <fullName evidence="3">Lipoprotein</fullName>
    </recommendedName>
</protein>
<dbReference type="EMBL" id="CP023401">
    <property type="protein sequence ID" value="ATC35957.1"/>
    <property type="molecule type" value="Genomic_DNA"/>
</dbReference>
<organism evidence="1 2">
    <name type="scientific">Elizabethkingia anophelis R26</name>
    <dbReference type="NCBI Taxonomy" id="1246994"/>
    <lineage>
        <taxon>Bacteria</taxon>
        <taxon>Pseudomonadati</taxon>
        <taxon>Bacteroidota</taxon>
        <taxon>Flavobacteriia</taxon>
        <taxon>Flavobacteriales</taxon>
        <taxon>Weeksellaceae</taxon>
        <taxon>Elizabethkingia</taxon>
    </lineage>
</organism>
<dbReference type="Proteomes" id="UP000190057">
    <property type="component" value="Chromosome"/>
</dbReference>
<proteinExistence type="predicted"/>
<evidence type="ECO:0008006" key="3">
    <source>
        <dbReference type="Google" id="ProtNLM"/>
    </source>
</evidence>
<dbReference type="RefSeq" id="WP_009089646.1">
    <property type="nucleotide sequence ID" value="NZ_ANIW01000059.1"/>
</dbReference>
<evidence type="ECO:0000313" key="2">
    <source>
        <dbReference type="Proteomes" id="UP000190057"/>
    </source>
</evidence>
<keyword evidence="2" id="KW-1185">Reference proteome</keyword>
<name>A0ABM6MSJ6_9FLAO</name>